<proteinExistence type="predicted"/>
<evidence type="ECO:0000313" key="3">
    <source>
        <dbReference type="Proteomes" id="UP000053961"/>
    </source>
</evidence>
<dbReference type="Proteomes" id="UP000053961">
    <property type="component" value="Unassembled WGS sequence"/>
</dbReference>
<name>A0A101IIP6_9EURY</name>
<sequence length="65" mass="7597">MDDNDVVLEAQFVPFCPKCGTECEARELRRALDSDNWKKIVIEAIYYCPKCDNYWSEGLVEKGYK</sequence>
<evidence type="ECO:0000313" key="1">
    <source>
        <dbReference type="EMBL" id="KUK44687.1"/>
    </source>
</evidence>
<gene>
    <name evidence="1" type="ORF">XD72_0924</name>
    <name evidence="2" type="ORF">XE07_1730</name>
</gene>
<evidence type="ECO:0000313" key="4">
    <source>
        <dbReference type="Proteomes" id="UP000057043"/>
    </source>
</evidence>
<organism evidence="2 3">
    <name type="scientific">Methanothrix harundinacea</name>
    <dbReference type="NCBI Taxonomy" id="301375"/>
    <lineage>
        <taxon>Archaea</taxon>
        <taxon>Methanobacteriati</taxon>
        <taxon>Methanobacteriota</taxon>
        <taxon>Stenosarchaea group</taxon>
        <taxon>Methanomicrobia</taxon>
        <taxon>Methanotrichales</taxon>
        <taxon>Methanotrichaceae</taxon>
        <taxon>Methanothrix</taxon>
    </lineage>
</organism>
<dbReference type="EMBL" id="LGHB01000031">
    <property type="protein sequence ID" value="KUK95595.1"/>
    <property type="molecule type" value="Genomic_DNA"/>
</dbReference>
<dbReference type="EMBL" id="LGFT01000018">
    <property type="protein sequence ID" value="KUK44687.1"/>
    <property type="molecule type" value="Genomic_DNA"/>
</dbReference>
<comment type="caution">
    <text evidence="2">The sequence shown here is derived from an EMBL/GenBank/DDBJ whole genome shotgun (WGS) entry which is preliminary data.</text>
</comment>
<reference evidence="2" key="1">
    <citation type="journal article" date="2015" name="MBio">
        <title>Genome-resolved metagenomic analysis reveals roles for candidate phyla and other microbial community members in biogeochemical transformations in oil reservoirs.</title>
        <authorList>
            <person name="Hu P."/>
            <person name="Tom L."/>
            <person name="Singh A."/>
            <person name="Thomas B.C."/>
            <person name="Baker B.J."/>
            <person name="Piceno Y.M."/>
            <person name="Andersen G.L."/>
            <person name="Banfield J.F."/>
        </authorList>
    </citation>
    <scope>NUCLEOTIDE SEQUENCE [LARGE SCALE GENOMIC DNA]</scope>
    <source>
        <strain evidence="2">56_747</strain>
    </source>
</reference>
<accession>A0A101IIP6</accession>
<reference evidence="3 4" key="2">
    <citation type="journal article" date="2015" name="MBio">
        <title>Genome-Resolved Metagenomic Analysis Reveals Roles for Candidate Phyla and Other Microbial Community Members in Biogeochemical Transformations in Oil Reservoirs.</title>
        <authorList>
            <person name="Hu P."/>
            <person name="Tom L."/>
            <person name="Singh A."/>
            <person name="Thomas B.C."/>
            <person name="Baker B.J."/>
            <person name="Piceno Y.M."/>
            <person name="Andersen G.L."/>
            <person name="Banfield J.F."/>
        </authorList>
    </citation>
    <scope>NUCLEOTIDE SEQUENCE [LARGE SCALE GENOMIC DNA]</scope>
    <source>
        <strain evidence="1">57_489</strain>
    </source>
</reference>
<dbReference type="PATRIC" id="fig|301375.6.peg.933"/>
<dbReference type="AlphaFoldDB" id="A0A101IIP6"/>
<protein>
    <submittedName>
        <fullName evidence="2">Uncharacterized protein</fullName>
    </submittedName>
</protein>
<dbReference type="Proteomes" id="UP000057043">
    <property type="component" value="Unassembled WGS sequence"/>
</dbReference>
<evidence type="ECO:0000313" key="2">
    <source>
        <dbReference type="EMBL" id="KUK95595.1"/>
    </source>
</evidence>